<dbReference type="InterPro" id="IPR024775">
    <property type="entry name" value="DinB-like"/>
</dbReference>
<dbReference type="Gene3D" id="1.20.120.450">
    <property type="entry name" value="dinb family like domain"/>
    <property type="match status" value="1"/>
</dbReference>
<comment type="caution">
    <text evidence="2">The sequence shown here is derived from an EMBL/GenBank/DDBJ whole genome shotgun (WGS) entry which is preliminary data.</text>
</comment>
<feature type="domain" description="DinB-like" evidence="1">
    <location>
        <begin position="25"/>
        <end position="151"/>
    </location>
</feature>
<dbReference type="EMBL" id="BAABIQ010000044">
    <property type="protein sequence ID" value="GAA4807445.1"/>
    <property type="molecule type" value="Genomic_DNA"/>
</dbReference>
<sequence>MDTTAPIIKQLKTQLLDRFTKSGAHADLFDALHGISWEQAGEIDEHFPYNIWQLAEHIRIAQYDILEFCNNTTYTSPHWPSGYWPKQASPKDSQEWKKTIDSIRADHRAFAELLKQEDLDILKRFDHGAGQSFFNEALLIIDHNAYHVGQIVLIRKLKGWWH</sequence>
<reference evidence="3" key="1">
    <citation type="journal article" date="2019" name="Int. J. Syst. Evol. Microbiol.">
        <title>The Global Catalogue of Microorganisms (GCM) 10K type strain sequencing project: providing services to taxonomists for standard genome sequencing and annotation.</title>
        <authorList>
            <consortium name="The Broad Institute Genomics Platform"/>
            <consortium name="The Broad Institute Genome Sequencing Center for Infectious Disease"/>
            <person name="Wu L."/>
            <person name="Ma J."/>
        </authorList>
    </citation>
    <scope>NUCLEOTIDE SEQUENCE [LARGE SCALE GENOMIC DNA]</scope>
    <source>
        <strain evidence="3">JCM 18200</strain>
    </source>
</reference>
<organism evidence="2 3">
    <name type="scientific">Olivibacter ginsenosidimutans</name>
    <dbReference type="NCBI Taxonomy" id="1176537"/>
    <lineage>
        <taxon>Bacteria</taxon>
        <taxon>Pseudomonadati</taxon>
        <taxon>Bacteroidota</taxon>
        <taxon>Sphingobacteriia</taxon>
        <taxon>Sphingobacteriales</taxon>
        <taxon>Sphingobacteriaceae</taxon>
        <taxon>Olivibacter</taxon>
    </lineage>
</organism>
<dbReference type="SUPFAM" id="SSF109854">
    <property type="entry name" value="DinB/YfiT-like putative metalloenzymes"/>
    <property type="match status" value="1"/>
</dbReference>
<proteinExistence type="predicted"/>
<name>A0ABP9CGE8_9SPHI</name>
<dbReference type="Pfam" id="PF12867">
    <property type="entry name" value="DinB_2"/>
    <property type="match status" value="1"/>
</dbReference>
<keyword evidence="3" id="KW-1185">Reference proteome</keyword>
<accession>A0ABP9CGE8</accession>
<protein>
    <submittedName>
        <fullName evidence="2">DinB family protein</fullName>
    </submittedName>
</protein>
<evidence type="ECO:0000313" key="2">
    <source>
        <dbReference type="EMBL" id="GAA4807445.1"/>
    </source>
</evidence>
<dbReference type="Proteomes" id="UP001501411">
    <property type="component" value="Unassembled WGS sequence"/>
</dbReference>
<dbReference type="InterPro" id="IPR034660">
    <property type="entry name" value="DinB/YfiT-like"/>
</dbReference>
<evidence type="ECO:0000313" key="3">
    <source>
        <dbReference type="Proteomes" id="UP001501411"/>
    </source>
</evidence>
<dbReference type="RefSeq" id="WP_345235029.1">
    <property type="nucleotide sequence ID" value="NZ_BAABIQ010000044.1"/>
</dbReference>
<evidence type="ECO:0000259" key="1">
    <source>
        <dbReference type="Pfam" id="PF12867"/>
    </source>
</evidence>
<gene>
    <name evidence="2" type="ORF">GCM10023231_40810</name>
</gene>